<dbReference type="Proteomes" id="UP000192042">
    <property type="component" value="Chromosome I"/>
</dbReference>
<feature type="region of interest" description="Disordered" evidence="1">
    <location>
        <begin position="450"/>
        <end position="477"/>
    </location>
</feature>
<organism evidence="2 3">
    <name type="scientific">Nitrospira japonica</name>
    <dbReference type="NCBI Taxonomy" id="1325564"/>
    <lineage>
        <taxon>Bacteria</taxon>
        <taxon>Pseudomonadati</taxon>
        <taxon>Nitrospirota</taxon>
        <taxon>Nitrospiria</taxon>
        <taxon>Nitrospirales</taxon>
        <taxon>Nitrospiraceae</taxon>
        <taxon>Nitrospira</taxon>
    </lineage>
</organism>
<proteinExistence type="predicted"/>
<dbReference type="EMBL" id="LT828648">
    <property type="protein sequence ID" value="SLM47427.1"/>
    <property type="molecule type" value="Genomic_DNA"/>
</dbReference>
<reference evidence="2 3" key="1">
    <citation type="submission" date="2017-03" db="EMBL/GenBank/DDBJ databases">
        <authorList>
            <person name="Afonso C.L."/>
            <person name="Miller P.J."/>
            <person name="Scott M.A."/>
            <person name="Spackman E."/>
            <person name="Goraichik I."/>
            <person name="Dimitrov K.M."/>
            <person name="Suarez D.L."/>
            <person name="Swayne D.E."/>
        </authorList>
    </citation>
    <scope>NUCLEOTIDE SEQUENCE [LARGE SCALE GENOMIC DNA]</scope>
    <source>
        <strain evidence="2">Genome sequencing of Nitrospira japonica strain NJ11</strain>
    </source>
</reference>
<evidence type="ECO:0000256" key="1">
    <source>
        <dbReference type="SAM" id="MobiDB-lite"/>
    </source>
</evidence>
<evidence type="ECO:0000313" key="3">
    <source>
        <dbReference type="Proteomes" id="UP000192042"/>
    </source>
</evidence>
<evidence type="ECO:0000313" key="2">
    <source>
        <dbReference type="EMBL" id="SLM47427.1"/>
    </source>
</evidence>
<dbReference type="AlphaFoldDB" id="A0A1W1I343"/>
<name>A0A1W1I343_9BACT</name>
<feature type="compositionally biased region" description="Basic and acidic residues" evidence="1">
    <location>
        <begin position="459"/>
        <end position="473"/>
    </location>
</feature>
<accession>A0A1W1I343</accession>
<gene>
    <name evidence="2" type="ORF">NSJP_1255</name>
</gene>
<protein>
    <submittedName>
        <fullName evidence="2">Uncharacterized protein</fullName>
    </submittedName>
</protein>
<sequence length="595" mass="65339">MPSITTWTRLEPDATHTPLTDTLQAKVYDPLWLLARQWQLGEFQGQDCGSPVTAVLRGDSAQLTRVHLGTPSSPSIQGEAYDAGQVPLESLVEREPFRYSTSQPSMGLGAAAEAGQHFLRLLGQKSFGTRYHAAFTKHFPMAPPTAEEIATWGAAALRFLHIMAGRVPDGAALVAALRKGALPAELGIDSSHEGDVREVGRVFVLWYEQLVSEPVSRVVANSAWSSQRMEYAFSISAPLASITPPATFRETVLRAQEYPGGSLDWFHFDLAPGLSLGADGDADGKNSSPILQTVIPSPVSYSGMPETRWWEFEDATVNFGAVDSGPEDLARMLLIEFAVTYGNDWFVIPVELPIGSLSTIQSLIVSDTFGVRTLIPSIKASTHPTSPFWRMFSHSLARGTDMSTSAAGEERDLFFLAPTLRRTLEGKPVDEVLLIRDEMANMAWGIEGHAEGPSGRSVNRREAYSEKLKRREPGFQPTSQQDISAWRLATEVPDYWVPLIPVLARPNEGGIMFRRGATLRQDGSLRSDTAQGRLMNPVPGTSLDIFEEEIPREGVRLTRAYQHARWLSGSSLLWLGRRKHPGRGEGSSGLRFDVS</sequence>
<dbReference type="KEGG" id="nja:NSJP_1255"/>
<dbReference type="STRING" id="1325564.NSJP_1255"/>
<keyword evidence="3" id="KW-1185">Reference proteome</keyword>